<dbReference type="EMBL" id="CP144745">
    <property type="protein sequence ID" value="WVZ51875.1"/>
    <property type="molecule type" value="Genomic_DNA"/>
</dbReference>
<evidence type="ECO:0000313" key="1">
    <source>
        <dbReference type="EMBL" id="WVZ51875.1"/>
    </source>
</evidence>
<evidence type="ECO:0000313" key="2">
    <source>
        <dbReference type="Proteomes" id="UP001341281"/>
    </source>
</evidence>
<gene>
    <name evidence="1" type="ORF">U9M48_002976</name>
</gene>
<dbReference type="AlphaFoldDB" id="A0AAQ3PKE0"/>
<keyword evidence="2" id="KW-1185">Reference proteome</keyword>
<accession>A0AAQ3PKE0</accession>
<dbReference type="Proteomes" id="UP001341281">
    <property type="component" value="Chromosome 01"/>
</dbReference>
<dbReference type="CDD" id="cd00303">
    <property type="entry name" value="retropepsin_like"/>
    <property type="match status" value="1"/>
</dbReference>
<proteinExistence type="predicted"/>
<reference evidence="1 2" key="1">
    <citation type="submission" date="2024-02" db="EMBL/GenBank/DDBJ databases">
        <title>High-quality chromosome-scale genome assembly of Pensacola bahiagrass (Paspalum notatum Flugge var. saurae).</title>
        <authorList>
            <person name="Vega J.M."/>
            <person name="Podio M."/>
            <person name="Orjuela J."/>
            <person name="Siena L.A."/>
            <person name="Pessino S.C."/>
            <person name="Combes M.C."/>
            <person name="Mariac C."/>
            <person name="Albertini E."/>
            <person name="Pupilli F."/>
            <person name="Ortiz J.P.A."/>
            <person name="Leblanc O."/>
        </authorList>
    </citation>
    <scope>NUCLEOTIDE SEQUENCE [LARGE SCALE GENOMIC DNA]</scope>
    <source>
        <strain evidence="1">R1</strain>
        <tissue evidence="1">Leaf</tissue>
    </source>
</reference>
<organism evidence="1 2">
    <name type="scientific">Paspalum notatum var. saurae</name>
    <dbReference type="NCBI Taxonomy" id="547442"/>
    <lineage>
        <taxon>Eukaryota</taxon>
        <taxon>Viridiplantae</taxon>
        <taxon>Streptophyta</taxon>
        <taxon>Embryophyta</taxon>
        <taxon>Tracheophyta</taxon>
        <taxon>Spermatophyta</taxon>
        <taxon>Magnoliopsida</taxon>
        <taxon>Liliopsida</taxon>
        <taxon>Poales</taxon>
        <taxon>Poaceae</taxon>
        <taxon>PACMAD clade</taxon>
        <taxon>Panicoideae</taxon>
        <taxon>Andropogonodae</taxon>
        <taxon>Paspaleae</taxon>
        <taxon>Paspalinae</taxon>
        <taxon>Paspalum</taxon>
    </lineage>
</organism>
<name>A0AAQ3PKE0_PASNO</name>
<protein>
    <submittedName>
        <fullName evidence="1">Uncharacterized protein</fullName>
    </submittedName>
</protein>
<sequence length="135" mass="15046">MVANGDRLSCLGVNEGATFSVHDDPFRDEVFVLLPVDYDLVLGTRWLATLGSIMWDFSTLTMSFWLHDHKAYWQGLGSPPRLPQLAAVGANLMPALLQEFDALFTEPHGLPLPRACNHCIHLLPSMPLVTVRPYC</sequence>